<dbReference type="Proteomes" id="UP001558613">
    <property type="component" value="Unassembled WGS sequence"/>
</dbReference>
<gene>
    <name evidence="6" type="ORF">QQF64_021066</name>
</gene>
<dbReference type="EMBL" id="JAYMGO010000023">
    <property type="protein sequence ID" value="KAL1250061.1"/>
    <property type="molecule type" value="Genomic_DNA"/>
</dbReference>
<keyword evidence="3" id="KW-0732">Signal</keyword>
<feature type="domain" description="WxxW" evidence="5">
    <location>
        <begin position="274"/>
        <end position="347"/>
    </location>
</feature>
<evidence type="ECO:0000256" key="3">
    <source>
        <dbReference type="ARBA" id="ARBA00022729"/>
    </source>
</evidence>
<comment type="caution">
    <text evidence="6">The sequence shown here is derived from an EMBL/GenBank/DDBJ whole genome shotgun (WGS) entry which is preliminary data.</text>
</comment>
<feature type="domain" description="WxxW" evidence="5">
    <location>
        <begin position="180"/>
        <end position="262"/>
    </location>
</feature>
<name>A0ABR3LDG4_9TELE</name>
<keyword evidence="7" id="KW-1185">Reference proteome</keyword>
<evidence type="ECO:0000256" key="1">
    <source>
        <dbReference type="ARBA" id="ARBA00004613"/>
    </source>
</evidence>
<dbReference type="InterPro" id="IPR025155">
    <property type="entry name" value="WxxW_domain"/>
</dbReference>
<reference evidence="6 7" key="1">
    <citation type="submission" date="2023-09" db="EMBL/GenBank/DDBJ databases">
        <authorList>
            <person name="Wang M."/>
        </authorList>
    </citation>
    <scope>NUCLEOTIDE SEQUENCE [LARGE SCALE GENOMIC DNA]</scope>
    <source>
        <strain evidence="6">GT-2023</strain>
        <tissue evidence="6">Liver</tissue>
    </source>
</reference>
<accession>A0ABR3LDG4</accession>
<organism evidence="6 7">
    <name type="scientific">Cirrhinus molitorella</name>
    <name type="common">mud carp</name>
    <dbReference type="NCBI Taxonomy" id="172907"/>
    <lineage>
        <taxon>Eukaryota</taxon>
        <taxon>Metazoa</taxon>
        <taxon>Chordata</taxon>
        <taxon>Craniata</taxon>
        <taxon>Vertebrata</taxon>
        <taxon>Euteleostomi</taxon>
        <taxon>Actinopterygii</taxon>
        <taxon>Neopterygii</taxon>
        <taxon>Teleostei</taxon>
        <taxon>Ostariophysi</taxon>
        <taxon>Cypriniformes</taxon>
        <taxon>Cyprinidae</taxon>
        <taxon>Labeoninae</taxon>
        <taxon>Labeonini</taxon>
        <taxon>Cirrhinus</taxon>
    </lineage>
</organism>
<dbReference type="PANTHER" id="PTHR15031">
    <property type="entry name" value="CARTILAGE INTERMEDIATE LAYER PROTEIN CLIP"/>
    <property type="match status" value="1"/>
</dbReference>
<evidence type="ECO:0000313" key="7">
    <source>
        <dbReference type="Proteomes" id="UP001558613"/>
    </source>
</evidence>
<feature type="domain" description="WxxW" evidence="5">
    <location>
        <begin position="88"/>
        <end position="170"/>
    </location>
</feature>
<sequence>MLRYHEERVSLRSQHRRHQDASQLLMLTLFACKFFSLCDSVFVDLGQTLDQAIVQPVSDPVAEDTVQTLEQAILPGWPVRPVKTGCITKWFDRDDPTGNGDYELLSELLNAYPGEICPNPIRIEAQTISGQSASQTGNIFQVYNPTTGFACVNANQVRRKCADYKVRFTCPEEWCSRCRTRWFDRDDPSRLGDIETLLLILIRYPLQVCPQPIAIEVATISGTTVLPTGNSFHIYDATQGFACLNKPLNGWWCQDYKVRFTCPQRFCRRNCWISLFNRVNPSELKDNETLLLNPETYPLQVCPQLVATEVATLSGTPVLQTGNNQVSDPPQEIECVNDQQGGTICEN</sequence>
<dbReference type="Pfam" id="PF13330">
    <property type="entry name" value="Mucin2_WxxW"/>
    <property type="match status" value="3"/>
</dbReference>
<dbReference type="PROSITE" id="PS51257">
    <property type="entry name" value="PROKAR_LIPOPROTEIN"/>
    <property type="match status" value="1"/>
</dbReference>
<keyword evidence="4" id="KW-0325">Glycoprotein</keyword>
<keyword evidence="2" id="KW-0964">Secreted</keyword>
<dbReference type="PANTHER" id="PTHR15031:SF4">
    <property type="entry name" value="CARTILAGE INTERMEDIATE LAYER PROTEIN 1"/>
    <property type="match status" value="1"/>
</dbReference>
<evidence type="ECO:0000259" key="5">
    <source>
        <dbReference type="Pfam" id="PF13330"/>
    </source>
</evidence>
<evidence type="ECO:0000313" key="6">
    <source>
        <dbReference type="EMBL" id="KAL1250061.1"/>
    </source>
</evidence>
<protein>
    <recommendedName>
        <fullName evidence="5">WxxW domain-containing protein</fullName>
    </recommendedName>
</protein>
<evidence type="ECO:0000256" key="2">
    <source>
        <dbReference type="ARBA" id="ARBA00022525"/>
    </source>
</evidence>
<proteinExistence type="predicted"/>
<evidence type="ECO:0000256" key="4">
    <source>
        <dbReference type="ARBA" id="ARBA00023180"/>
    </source>
</evidence>
<comment type="subcellular location">
    <subcellularLocation>
        <location evidence="1">Secreted</location>
    </subcellularLocation>
</comment>
<dbReference type="InterPro" id="IPR039675">
    <property type="entry name" value="CILP1/CILP2"/>
</dbReference>